<dbReference type="SUPFAM" id="SSF46689">
    <property type="entry name" value="Homeodomain-like"/>
    <property type="match status" value="1"/>
</dbReference>
<keyword evidence="6" id="KW-1185">Reference proteome</keyword>
<dbReference type="PANTHER" id="PTHR47894">
    <property type="entry name" value="HTH-TYPE TRANSCRIPTIONAL REGULATOR GADX"/>
    <property type="match status" value="1"/>
</dbReference>
<dbReference type="InterPro" id="IPR009057">
    <property type="entry name" value="Homeodomain-like_sf"/>
</dbReference>
<evidence type="ECO:0000259" key="4">
    <source>
        <dbReference type="PROSITE" id="PS01124"/>
    </source>
</evidence>
<dbReference type="SMART" id="SM00342">
    <property type="entry name" value="HTH_ARAC"/>
    <property type="match status" value="1"/>
</dbReference>
<dbReference type="Pfam" id="PF12625">
    <property type="entry name" value="Arabinose_bd"/>
    <property type="match status" value="1"/>
</dbReference>
<dbReference type="InterPro" id="IPR020449">
    <property type="entry name" value="Tscrpt_reg_AraC-type_HTH"/>
</dbReference>
<dbReference type="PRINTS" id="PR00032">
    <property type="entry name" value="HTHARAC"/>
</dbReference>
<dbReference type="EMBL" id="JAAMRF010000003">
    <property type="protein sequence ID" value="MBA1273013.1"/>
    <property type="molecule type" value="Genomic_DNA"/>
</dbReference>
<dbReference type="Proteomes" id="UP000786387">
    <property type="component" value="Unassembled WGS sequence"/>
</dbReference>
<name>A0ABR5YYJ8_9GAMM</name>
<keyword evidence="2" id="KW-0238">DNA-binding</keyword>
<evidence type="ECO:0000256" key="3">
    <source>
        <dbReference type="ARBA" id="ARBA00023163"/>
    </source>
</evidence>
<sequence length="355" mass="39282">MAGRAESLERPLARTGERLHKGTISVQLVAEALLDIERRGHDGAALLRVAGIESPLAEGEARVTAQAYARLWRLSARLLDDEFFGMDSRGLKAGSFAFMARVAQSAASLGEALETMLAFLRLSLDDLAPRLERGNGLAEIVLDHRAGHLPRAFTCFTLWMIIHGLACWLAGRHLSILGIDLEGEAPRRLDDYRVKFTDNLRFGRAKSRLLLNVDCLGQPVRRSAAELERFLARAPGNILVRYRDPQGLGARVRQQLRRLDANDWPDIEALAAQFHVAPSTLQRKLAAEGQSYQRLKDQLRRDLALEHLARGEGNLAQLSQDLGFADASAFHKAFKKWTGSTPGRYRALLGVPAAD</sequence>
<accession>A0ABR5YYJ8</accession>
<dbReference type="InterPro" id="IPR018060">
    <property type="entry name" value="HTH_AraC"/>
</dbReference>
<keyword evidence="1" id="KW-0805">Transcription regulation</keyword>
<proteinExistence type="predicted"/>
<dbReference type="PANTHER" id="PTHR47894:SF1">
    <property type="entry name" value="HTH-TYPE TRANSCRIPTIONAL REGULATOR VQSM"/>
    <property type="match status" value="1"/>
</dbReference>
<dbReference type="InterPro" id="IPR032687">
    <property type="entry name" value="AraC-type_N"/>
</dbReference>
<organism evidence="5 6">
    <name type="scientific">Stutzerimonas azotifigens</name>
    <dbReference type="NCBI Taxonomy" id="291995"/>
    <lineage>
        <taxon>Bacteria</taxon>
        <taxon>Pseudomonadati</taxon>
        <taxon>Pseudomonadota</taxon>
        <taxon>Gammaproteobacteria</taxon>
        <taxon>Pseudomonadales</taxon>
        <taxon>Pseudomonadaceae</taxon>
        <taxon>Stutzerimonas</taxon>
    </lineage>
</organism>
<protein>
    <submittedName>
        <fullName evidence="5">AraC family transcriptional regulator</fullName>
    </submittedName>
</protein>
<dbReference type="PROSITE" id="PS01124">
    <property type="entry name" value="HTH_ARAC_FAMILY_2"/>
    <property type="match status" value="1"/>
</dbReference>
<evidence type="ECO:0000256" key="1">
    <source>
        <dbReference type="ARBA" id="ARBA00023015"/>
    </source>
</evidence>
<gene>
    <name evidence="5" type="ORF">G7026_06575</name>
</gene>
<reference evidence="5 6" key="1">
    <citation type="submission" date="2020-02" db="EMBL/GenBank/DDBJ databases">
        <title>Synteny-based analysis reveals conserved mechanism for high triclosan tolerance in Pseudomonas, as well as instances of horizontal transfer.</title>
        <authorList>
            <person name="Mcfarland A.G."/>
            <person name="Bertucci H.K."/>
            <person name="Litmann E."/>
            <person name="Shen J."/>
            <person name="Huttenhower C."/>
            <person name="Hartmann E.M."/>
        </authorList>
    </citation>
    <scope>NUCLEOTIDE SEQUENCE [LARGE SCALE GENOMIC DNA]</scope>
    <source>
        <strain evidence="5 6">115A1</strain>
    </source>
</reference>
<dbReference type="Pfam" id="PF12833">
    <property type="entry name" value="HTH_18"/>
    <property type="match status" value="1"/>
</dbReference>
<feature type="domain" description="HTH araC/xylS-type" evidence="4">
    <location>
        <begin position="250"/>
        <end position="348"/>
    </location>
</feature>
<keyword evidence="3" id="KW-0804">Transcription</keyword>
<evidence type="ECO:0000313" key="6">
    <source>
        <dbReference type="Proteomes" id="UP000786387"/>
    </source>
</evidence>
<comment type="caution">
    <text evidence="5">The sequence shown here is derived from an EMBL/GenBank/DDBJ whole genome shotgun (WGS) entry which is preliminary data.</text>
</comment>
<evidence type="ECO:0000256" key="2">
    <source>
        <dbReference type="ARBA" id="ARBA00023125"/>
    </source>
</evidence>
<dbReference type="Gene3D" id="1.10.10.60">
    <property type="entry name" value="Homeodomain-like"/>
    <property type="match status" value="1"/>
</dbReference>
<evidence type="ECO:0000313" key="5">
    <source>
        <dbReference type="EMBL" id="MBA1273013.1"/>
    </source>
</evidence>
<dbReference type="RefSeq" id="WP_181069957.1">
    <property type="nucleotide sequence ID" value="NZ_JAAMRF010000003.1"/>
</dbReference>